<dbReference type="Pfam" id="PF00168">
    <property type="entry name" value="C2"/>
    <property type="match status" value="1"/>
</dbReference>
<dbReference type="Proteomes" id="UP000825935">
    <property type="component" value="Chromosome 6"/>
</dbReference>
<dbReference type="PROSITE" id="PS50004">
    <property type="entry name" value="C2"/>
    <property type="match status" value="1"/>
</dbReference>
<dbReference type="InterPro" id="IPR000008">
    <property type="entry name" value="C2_dom"/>
</dbReference>
<dbReference type="SUPFAM" id="SSF49562">
    <property type="entry name" value="C2 domain (Calcium/lipid-binding domain, CaLB)"/>
    <property type="match status" value="1"/>
</dbReference>
<dbReference type="GO" id="GO:0006952">
    <property type="term" value="P:defense response"/>
    <property type="evidence" value="ECO:0007669"/>
    <property type="project" value="InterPro"/>
</dbReference>
<dbReference type="InterPro" id="IPR035892">
    <property type="entry name" value="C2_domain_sf"/>
</dbReference>
<reference evidence="2" key="1">
    <citation type="submission" date="2021-08" db="EMBL/GenBank/DDBJ databases">
        <title>WGS assembly of Ceratopteris richardii.</title>
        <authorList>
            <person name="Marchant D.B."/>
            <person name="Chen G."/>
            <person name="Jenkins J."/>
            <person name="Shu S."/>
            <person name="Leebens-Mack J."/>
            <person name="Grimwood J."/>
            <person name="Schmutz J."/>
            <person name="Soltis P."/>
            <person name="Soltis D."/>
            <person name="Chen Z.-H."/>
        </authorList>
    </citation>
    <scope>NUCLEOTIDE SEQUENCE</scope>
    <source>
        <strain evidence="2">Whitten #5841</strain>
        <tissue evidence="2">Leaf</tissue>
    </source>
</reference>
<evidence type="ECO:0000313" key="2">
    <source>
        <dbReference type="EMBL" id="KAH7435292.1"/>
    </source>
</evidence>
<protein>
    <recommendedName>
        <fullName evidence="1">C2 domain-containing protein</fullName>
    </recommendedName>
</protein>
<comment type="caution">
    <text evidence="2">The sequence shown here is derived from an EMBL/GenBank/DDBJ whole genome shotgun (WGS) entry which is preliminary data.</text>
</comment>
<gene>
    <name evidence="2" type="ORF">KP509_06G058200</name>
</gene>
<proteinExistence type="predicted"/>
<dbReference type="CDD" id="cd04051">
    <property type="entry name" value="C2_SRC2_like"/>
    <property type="match status" value="1"/>
</dbReference>
<dbReference type="InterPro" id="IPR044750">
    <property type="entry name" value="C2_SRC2/BAP"/>
</dbReference>
<dbReference type="Gene3D" id="2.60.40.150">
    <property type="entry name" value="C2 domain"/>
    <property type="match status" value="1"/>
</dbReference>
<dbReference type="PANTHER" id="PTHR32246">
    <property type="entry name" value="INGRESSION PROTEIN FIC1"/>
    <property type="match status" value="1"/>
</dbReference>
<evidence type="ECO:0000313" key="3">
    <source>
        <dbReference type="Proteomes" id="UP000825935"/>
    </source>
</evidence>
<dbReference type="EMBL" id="CM035411">
    <property type="protein sequence ID" value="KAH7435292.1"/>
    <property type="molecule type" value="Genomic_DNA"/>
</dbReference>
<sequence length="238" mass="25613">MMQQPLIELTIMAAEGLKNVSFLRSRMSPFAVAFVEPYSKQSTRVLTKGGKDPVWNDSMQIAIPFRLLSDPVASLTLQVFNEGAIGTPVVGATQLLLQDLLRHAALKGNGEGDILTLQLFRPSGRPHGIIRIFLKLSGEGLPGLPRLLGEDLDVGCDTSSPATGIPVMPTMTIHNSAIPPEHPGEKYSYPYPAPSYVHSTYLPYPVQPSPRPSRSANNFLIGLVSGAVAAALLGSFFH</sequence>
<dbReference type="PANTHER" id="PTHR32246:SF151">
    <property type="entry name" value="C2 DOMAIN-CONTAINING PROTEIN"/>
    <property type="match status" value="1"/>
</dbReference>
<dbReference type="AlphaFoldDB" id="A0A8T2UIK9"/>
<keyword evidence="3" id="KW-1185">Reference proteome</keyword>
<feature type="domain" description="C2" evidence="1">
    <location>
        <begin position="1"/>
        <end position="110"/>
    </location>
</feature>
<dbReference type="OMA" id="CNWAVAN"/>
<dbReference type="OrthoDB" id="884464at2759"/>
<organism evidence="2 3">
    <name type="scientific">Ceratopteris richardii</name>
    <name type="common">Triangle waterfern</name>
    <dbReference type="NCBI Taxonomy" id="49495"/>
    <lineage>
        <taxon>Eukaryota</taxon>
        <taxon>Viridiplantae</taxon>
        <taxon>Streptophyta</taxon>
        <taxon>Embryophyta</taxon>
        <taxon>Tracheophyta</taxon>
        <taxon>Polypodiopsida</taxon>
        <taxon>Polypodiidae</taxon>
        <taxon>Polypodiales</taxon>
        <taxon>Pteridineae</taxon>
        <taxon>Pteridaceae</taxon>
        <taxon>Parkerioideae</taxon>
        <taxon>Ceratopteris</taxon>
    </lineage>
</organism>
<accession>A0A8T2UIK9</accession>
<name>A0A8T2UIK9_CERRI</name>
<dbReference type="SMART" id="SM00239">
    <property type="entry name" value="C2"/>
    <property type="match status" value="1"/>
</dbReference>
<evidence type="ECO:0000259" key="1">
    <source>
        <dbReference type="PROSITE" id="PS50004"/>
    </source>
</evidence>